<proteinExistence type="predicted"/>
<reference evidence="3" key="1">
    <citation type="submission" date="2022-11" db="UniProtKB">
        <authorList>
            <consortium name="WormBaseParasite"/>
        </authorList>
    </citation>
    <scope>IDENTIFICATION</scope>
</reference>
<dbReference type="InterPro" id="IPR014158">
    <property type="entry name" value="T4SS_VirB5"/>
</dbReference>
<protein>
    <submittedName>
        <fullName evidence="3">Uncharacterized protein</fullName>
    </submittedName>
</protein>
<evidence type="ECO:0000256" key="1">
    <source>
        <dbReference type="SAM" id="MobiDB-lite"/>
    </source>
</evidence>
<dbReference type="Gene3D" id="1.20.58.430">
    <property type="entry name" value="Type IV secretion system, VirB5-domain"/>
    <property type="match status" value="1"/>
</dbReference>
<dbReference type="SUPFAM" id="SSF101082">
    <property type="entry name" value="Typo IV secretion system protein TraC"/>
    <property type="match status" value="1"/>
</dbReference>
<organism evidence="2 3">
    <name type="scientific">Panagrolaimus superbus</name>
    <dbReference type="NCBI Taxonomy" id="310955"/>
    <lineage>
        <taxon>Eukaryota</taxon>
        <taxon>Metazoa</taxon>
        <taxon>Ecdysozoa</taxon>
        <taxon>Nematoda</taxon>
        <taxon>Chromadorea</taxon>
        <taxon>Rhabditida</taxon>
        <taxon>Tylenchina</taxon>
        <taxon>Panagrolaimomorpha</taxon>
        <taxon>Panagrolaimoidea</taxon>
        <taxon>Panagrolaimidae</taxon>
        <taxon>Panagrolaimus</taxon>
    </lineage>
</organism>
<dbReference type="InterPro" id="IPR023220">
    <property type="entry name" value="T4SS_VirB5-domain"/>
</dbReference>
<sequence length="129" mass="13987">MKETINKSLQSAGISQDTVKKWSSSGIPSQERTAQQATSGAMLAATAEQTYKEAGQSLQRVEKILDATKNSKDIKESIDNNTRMLAELSIQLAKSLEIASIEAVYNGQGGVISAAERAEERKFFTFGNN</sequence>
<dbReference type="Pfam" id="PF07996">
    <property type="entry name" value="T4SS"/>
    <property type="match status" value="1"/>
</dbReference>
<dbReference type="AlphaFoldDB" id="A0A914ZAQ2"/>
<feature type="region of interest" description="Disordered" evidence="1">
    <location>
        <begin position="1"/>
        <end position="40"/>
    </location>
</feature>
<keyword evidence="2" id="KW-1185">Reference proteome</keyword>
<dbReference type="WBParaSite" id="PSU_v2.g940.t1">
    <property type="protein sequence ID" value="PSU_v2.g940.t1"/>
    <property type="gene ID" value="PSU_v2.g940"/>
</dbReference>
<name>A0A914ZAQ2_9BILA</name>
<dbReference type="Proteomes" id="UP000887577">
    <property type="component" value="Unplaced"/>
</dbReference>
<feature type="compositionally biased region" description="Polar residues" evidence="1">
    <location>
        <begin position="1"/>
        <end position="39"/>
    </location>
</feature>
<evidence type="ECO:0000313" key="3">
    <source>
        <dbReference type="WBParaSite" id="PSU_v2.g940.t1"/>
    </source>
</evidence>
<evidence type="ECO:0000313" key="2">
    <source>
        <dbReference type="Proteomes" id="UP000887577"/>
    </source>
</evidence>
<accession>A0A914ZAQ2</accession>